<dbReference type="AlphaFoldDB" id="A0A5C7IYH4"/>
<dbReference type="Proteomes" id="UP000323000">
    <property type="component" value="Chromosome 1"/>
</dbReference>
<name>A0A5C7IYH4_9ROSI</name>
<protein>
    <submittedName>
        <fullName evidence="1">Uncharacterized protein</fullName>
    </submittedName>
</protein>
<comment type="caution">
    <text evidence="1">The sequence shown here is derived from an EMBL/GenBank/DDBJ whole genome shotgun (WGS) entry which is preliminary data.</text>
</comment>
<evidence type="ECO:0000313" key="2">
    <source>
        <dbReference type="Proteomes" id="UP000323000"/>
    </source>
</evidence>
<evidence type="ECO:0000313" key="1">
    <source>
        <dbReference type="EMBL" id="TXG74337.1"/>
    </source>
</evidence>
<proteinExistence type="predicted"/>
<keyword evidence="2" id="KW-1185">Reference proteome</keyword>
<dbReference type="EMBL" id="VAHF01000001">
    <property type="protein sequence ID" value="TXG74337.1"/>
    <property type="molecule type" value="Genomic_DNA"/>
</dbReference>
<sequence>MHFDGDQIFGSLRMSVLYMKEEDVFPETPAMPSLNSFGLVHKTEHGFSYKSKLSLSFFYAFRFSTVIEFLGRRDSENPRMSVFYLKEEDVFLKLLPCSEEKLSICNLEISLHFMEEVLEEADHVVERIGDGDRQSNGG</sequence>
<accession>A0A5C7IYH4</accession>
<organism evidence="1 2">
    <name type="scientific">Acer yangbiense</name>
    <dbReference type="NCBI Taxonomy" id="1000413"/>
    <lineage>
        <taxon>Eukaryota</taxon>
        <taxon>Viridiplantae</taxon>
        <taxon>Streptophyta</taxon>
        <taxon>Embryophyta</taxon>
        <taxon>Tracheophyta</taxon>
        <taxon>Spermatophyta</taxon>
        <taxon>Magnoliopsida</taxon>
        <taxon>eudicotyledons</taxon>
        <taxon>Gunneridae</taxon>
        <taxon>Pentapetalae</taxon>
        <taxon>rosids</taxon>
        <taxon>malvids</taxon>
        <taxon>Sapindales</taxon>
        <taxon>Sapindaceae</taxon>
        <taxon>Hippocastanoideae</taxon>
        <taxon>Acereae</taxon>
        <taxon>Acer</taxon>
    </lineage>
</organism>
<reference evidence="2" key="1">
    <citation type="journal article" date="2019" name="Gigascience">
        <title>De novo genome assembly of the endangered Acer yangbiense, a plant species with extremely small populations endemic to Yunnan Province, China.</title>
        <authorList>
            <person name="Yang J."/>
            <person name="Wariss H.M."/>
            <person name="Tao L."/>
            <person name="Zhang R."/>
            <person name="Yun Q."/>
            <person name="Hollingsworth P."/>
            <person name="Dao Z."/>
            <person name="Luo G."/>
            <person name="Guo H."/>
            <person name="Ma Y."/>
            <person name="Sun W."/>
        </authorList>
    </citation>
    <scope>NUCLEOTIDE SEQUENCE [LARGE SCALE GENOMIC DNA]</scope>
    <source>
        <strain evidence="2">cv. Malutang</strain>
    </source>
</reference>
<gene>
    <name evidence="1" type="ORF">EZV62_002916</name>
</gene>